<dbReference type="PANTHER" id="PTHR43289">
    <property type="entry name" value="MITOGEN-ACTIVATED PROTEIN KINASE KINASE KINASE 20-RELATED"/>
    <property type="match status" value="1"/>
</dbReference>
<feature type="domain" description="Protein kinase" evidence="7">
    <location>
        <begin position="39"/>
        <end position="295"/>
    </location>
</feature>
<dbReference type="SUPFAM" id="SSF56112">
    <property type="entry name" value="Protein kinase-like (PK-like)"/>
    <property type="match status" value="1"/>
</dbReference>
<evidence type="ECO:0000256" key="3">
    <source>
        <dbReference type="ARBA" id="ARBA00022777"/>
    </source>
</evidence>
<dbReference type="Gene3D" id="3.30.200.20">
    <property type="entry name" value="Phosphorylase Kinase, domain 1"/>
    <property type="match status" value="1"/>
</dbReference>
<dbReference type="GO" id="GO:0004674">
    <property type="term" value="F:protein serine/threonine kinase activity"/>
    <property type="evidence" value="ECO:0007669"/>
    <property type="project" value="TreeGrafter"/>
</dbReference>
<gene>
    <name evidence="8" type="primary">afsK_6</name>
    <name evidence="8" type="ORF">EHYA_08328</name>
</gene>
<evidence type="ECO:0000313" key="8">
    <source>
        <dbReference type="EMBL" id="GCE00602.1"/>
    </source>
</evidence>
<keyword evidence="6" id="KW-0812">Transmembrane</keyword>
<keyword evidence="3 8" id="KW-0418">Kinase</keyword>
<evidence type="ECO:0000256" key="4">
    <source>
        <dbReference type="ARBA" id="ARBA00022840"/>
    </source>
</evidence>
<dbReference type="OrthoDB" id="3454170at2"/>
<keyword evidence="9" id="KW-1185">Reference proteome</keyword>
<dbReference type="PROSITE" id="PS50011">
    <property type="entry name" value="PROTEIN_KINASE_DOM"/>
    <property type="match status" value="1"/>
</dbReference>
<dbReference type="Proteomes" id="UP000286931">
    <property type="component" value="Unassembled WGS sequence"/>
</dbReference>
<accession>A0A401Z1A2</accession>
<proteinExistence type="predicted"/>
<evidence type="ECO:0000256" key="1">
    <source>
        <dbReference type="ARBA" id="ARBA00022679"/>
    </source>
</evidence>
<dbReference type="GO" id="GO:0005524">
    <property type="term" value="F:ATP binding"/>
    <property type="evidence" value="ECO:0007669"/>
    <property type="project" value="UniProtKB-KW"/>
</dbReference>
<dbReference type="PANTHER" id="PTHR43289:SF34">
    <property type="entry name" value="SERINE_THREONINE-PROTEIN KINASE YBDM-RELATED"/>
    <property type="match status" value="1"/>
</dbReference>
<organism evidence="8 9">
    <name type="scientific">Embleya hyalina</name>
    <dbReference type="NCBI Taxonomy" id="516124"/>
    <lineage>
        <taxon>Bacteria</taxon>
        <taxon>Bacillati</taxon>
        <taxon>Actinomycetota</taxon>
        <taxon>Actinomycetes</taxon>
        <taxon>Kitasatosporales</taxon>
        <taxon>Streptomycetaceae</taxon>
        <taxon>Embleya</taxon>
    </lineage>
</organism>
<dbReference type="InterPro" id="IPR008271">
    <property type="entry name" value="Ser/Thr_kinase_AS"/>
</dbReference>
<keyword evidence="2" id="KW-0547">Nucleotide-binding</keyword>
<dbReference type="EMBL" id="BIFH01000041">
    <property type="protein sequence ID" value="GCE00602.1"/>
    <property type="molecule type" value="Genomic_DNA"/>
</dbReference>
<dbReference type="PROSITE" id="PS00108">
    <property type="entry name" value="PROTEIN_KINASE_ST"/>
    <property type="match status" value="1"/>
</dbReference>
<dbReference type="CDD" id="cd14014">
    <property type="entry name" value="STKc_PknB_like"/>
    <property type="match status" value="1"/>
</dbReference>
<evidence type="ECO:0000256" key="5">
    <source>
        <dbReference type="SAM" id="MobiDB-lite"/>
    </source>
</evidence>
<dbReference type="AlphaFoldDB" id="A0A401Z1A2"/>
<reference evidence="8 9" key="1">
    <citation type="submission" date="2018-12" db="EMBL/GenBank/DDBJ databases">
        <title>Draft genome sequence of Embleya hyalina NBRC 13850T.</title>
        <authorList>
            <person name="Komaki H."/>
            <person name="Hosoyama A."/>
            <person name="Kimura A."/>
            <person name="Ichikawa N."/>
            <person name="Tamura T."/>
        </authorList>
    </citation>
    <scope>NUCLEOTIDE SEQUENCE [LARGE SCALE GENOMIC DNA]</scope>
    <source>
        <strain evidence="8 9">NBRC 13850</strain>
    </source>
</reference>
<dbReference type="Gene3D" id="1.10.510.10">
    <property type="entry name" value="Transferase(Phosphotransferase) domain 1"/>
    <property type="match status" value="1"/>
</dbReference>
<dbReference type="InterPro" id="IPR000719">
    <property type="entry name" value="Prot_kinase_dom"/>
</dbReference>
<feature type="region of interest" description="Disordered" evidence="5">
    <location>
        <begin position="1"/>
        <end position="22"/>
    </location>
</feature>
<dbReference type="InterPro" id="IPR011009">
    <property type="entry name" value="Kinase-like_dom_sf"/>
</dbReference>
<evidence type="ECO:0000256" key="2">
    <source>
        <dbReference type="ARBA" id="ARBA00022741"/>
    </source>
</evidence>
<protein>
    <submittedName>
        <fullName evidence="8">Serine/threonine-protein kinase AfsK</fullName>
    </submittedName>
</protein>
<comment type="caution">
    <text evidence="8">The sequence shown here is derived from an EMBL/GenBank/DDBJ whole genome shotgun (WGS) entry which is preliminary data.</text>
</comment>
<evidence type="ECO:0000313" key="9">
    <source>
        <dbReference type="Proteomes" id="UP000286931"/>
    </source>
</evidence>
<evidence type="ECO:0000259" key="7">
    <source>
        <dbReference type="PROSITE" id="PS50011"/>
    </source>
</evidence>
<keyword evidence="4" id="KW-0067">ATP-binding</keyword>
<evidence type="ECO:0000256" key="6">
    <source>
        <dbReference type="SAM" id="Phobius"/>
    </source>
</evidence>
<dbReference type="SMART" id="SM00220">
    <property type="entry name" value="S_TKc"/>
    <property type="match status" value="1"/>
</dbReference>
<keyword evidence="1" id="KW-0808">Transferase</keyword>
<name>A0A401Z1A2_9ACTN</name>
<keyword evidence="6" id="KW-0472">Membrane</keyword>
<keyword evidence="6" id="KW-1133">Transmembrane helix</keyword>
<sequence length="423" mass="45167">MAFDEHHPMNAPNAPGTPPPTAIRLDPLSRDDPDRLGDYRLIGRLASGGMGRLYLGRSTADGSLAAVKTLLAQGGIGEVERRRFAREVELAQRVRGEHTARVLAADPEAARPWMAIRYIPAPSLAELVASRGPADEACVRRLGASCAAVLLGLHEMGIVHRDLKPQNMLLPSAGLRLIDFGISHAADITRTHLTLGTIAFTSPEQARGEPSTAASDVYSLGATLFHLAVGRPPYPETGNDLRLLALVARARVDPTDVPAGLRELILSCLVLEPDDRPRTADLLGALTEPGSSPSLPNAADLRIPDGWRALIDAYEHEGRQLDAAGPPFARPTIATARPGPPSPTRPVVTRVDRTMPEPACRRRSGPRLDEPADLPRRFIGLSSDGWRAAAKASTALTVLVVYTVLLLAVLAVVVVIVVAVARE</sequence>
<dbReference type="Pfam" id="PF00069">
    <property type="entry name" value="Pkinase"/>
    <property type="match status" value="1"/>
</dbReference>
<feature type="transmembrane region" description="Helical" evidence="6">
    <location>
        <begin position="399"/>
        <end position="421"/>
    </location>
</feature>